<keyword evidence="3" id="KW-0067">ATP-binding</keyword>
<feature type="non-terminal residue" evidence="7">
    <location>
        <position position="332"/>
    </location>
</feature>
<dbReference type="GO" id="GO:0000049">
    <property type="term" value="F:tRNA binding"/>
    <property type="evidence" value="ECO:0007669"/>
    <property type="project" value="InterPro"/>
</dbReference>
<dbReference type="Gene3D" id="3.30.930.10">
    <property type="entry name" value="Bira Bifunctional Protein, Domain 2"/>
    <property type="match status" value="1"/>
</dbReference>
<evidence type="ECO:0000256" key="5">
    <source>
        <dbReference type="ARBA" id="ARBA00023146"/>
    </source>
</evidence>
<dbReference type="SUPFAM" id="SSF55681">
    <property type="entry name" value="Class II aaRS and biotin synthetases"/>
    <property type="match status" value="1"/>
</dbReference>
<dbReference type="GO" id="GO:0005524">
    <property type="term" value="F:ATP binding"/>
    <property type="evidence" value="ECO:0007669"/>
    <property type="project" value="UniProtKB-KW"/>
</dbReference>
<evidence type="ECO:0000256" key="3">
    <source>
        <dbReference type="ARBA" id="ARBA00022840"/>
    </source>
</evidence>
<name>A0A382QEF7_9ZZZZ</name>
<evidence type="ECO:0000256" key="2">
    <source>
        <dbReference type="ARBA" id="ARBA00022741"/>
    </source>
</evidence>
<dbReference type="AlphaFoldDB" id="A0A382QEF7"/>
<gene>
    <name evidence="7" type="ORF">METZ01_LOCUS336787</name>
</gene>
<evidence type="ECO:0000259" key="6">
    <source>
        <dbReference type="Pfam" id="PF01409"/>
    </source>
</evidence>
<dbReference type="InterPro" id="IPR045864">
    <property type="entry name" value="aa-tRNA-synth_II/BPL/LPL"/>
</dbReference>
<feature type="domain" description="Phenylalanyl-tRNA synthetase" evidence="6">
    <location>
        <begin position="208"/>
        <end position="330"/>
    </location>
</feature>
<dbReference type="GO" id="GO:0004812">
    <property type="term" value="F:aminoacyl-tRNA ligase activity"/>
    <property type="evidence" value="ECO:0007669"/>
    <property type="project" value="UniProtKB-KW"/>
</dbReference>
<dbReference type="EMBL" id="UINC01113959">
    <property type="protein sequence ID" value="SVC83933.1"/>
    <property type="molecule type" value="Genomic_DNA"/>
</dbReference>
<dbReference type="GO" id="GO:0006412">
    <property type="term" value="P:translation"/>
    <property type="evidence" value="ECO:0007669"/>
    <property type="project" value="UniProtKB-KW"/>
</dbReference>
<protein>
    <recommendedName>
        <fullName evidence="6">Phenylalanyl-tRNA synthetase domain-containing protein</fullName>
    </recommendedName>
</protein>
<dbReference type="InterPro" id="IPR002319">
    <property type="entry name" value="Phenylalanyl-tRNA_Synthase"/>
</dbReference>
<feature type="non-terminal residue" evidence="7">
    <location>
        <position position="1"/>
    </location>
</feature>
<proteinExistence type="predicted"/>
<evidence type="ECO:0000256" key="1">
    <source>
        <dbReference type="ARBA" id="ARBA00022598"/>
    </source>
</evidence>
<keyword evidence="2" id="KW-0547">Nucleotide-binding</keyword>
<keyword evidence="4" id="KW-0648">Protein biosynthesis</keyword>
<reference evidence="7" key="1">
    <citation type="submission" date="2018-05" db="EMBL/GenBank/DDBJ databases">
        <authorList>
            <person name="Lanie J.A."/>
            <person name="Ng W.-L."/>
            <person name="Kazmierczak K.M."/>
            <person name="Andrzejewski T.M."/>
            <person name="Davidsen T.M."/>
            <person name="Wayne K.J."/>
            <person name="Tettelin H."/>
            <person name="Glass J.I."/>
            <person name="Rusch D."/>
            <person name="Podicherti R."/>
            <person name="Tsui H.-C.T."/>
            <person name="Winkler M.E."/>
        </authorList>
    </citation>
    <scope>NUCLEOTIDE SEQUENCE</scope>
</reference>
<dbReference type="GO" id="GO:0043039">
    <property type="term" value="P:tRNA aminoacylation"/>
    <property type="evidence" value="ECO:0007669"/>
    <property type="project" value="InterPro"/>
</dbReference>
<evidence type="ECO:0000313" key="7">
    <source>
        <dbReference type="EMBL" id="SVC83933.1"/>
    </source>
</evidence>
<keyword evidence="1" id="KW-0436">Ligase</keyword>
<organism evidence="7">
    <name type="scientific">marine metagenome</name>
    <dbReference type="NCBI Taxonomy" id="408172"/>
    <lineage>
        <taxon>unclassified sequences</taxon>
        <taxon>metagenomes</taxon>
        <taxon>ecological metagenomes</taxon>
    </lineage>
</organism>
<sequence length="332" mass="37340">DELLSHVLHDIEKQIIKLLQSTPNLTEEQLAQETNLSIDQIRRGVEWLRQKKLADVSDHTKISYSLGKNGLDALKNGLPERRLVTLVLDGPKTFDEIRSSLHGLDFNAAIAHAKKNGWINIEKTDIGSKISLKGSPGIHPIRNPEEHIISVIGASKTLTSLGLENNDGIISLIERPDFIIKHEEKIKTVSLSETGKKIDLEKLDSGAIDVEADVPHVHAARIHPLKDTINEIRETFVHLGFSEILGKLSQSSFWNFDALFTPQDHPARELQDTFYLQGLNAKQLATPAQIKNVSNAHKKGWRYYWDIQEAKKMVLRTHTTCVTIKHLADKKP</sequence>
<keyword evidence="5" id="KW-0030">Aminoacyl-tRNA synthetase</keyword>
<accession>A0A382QEF7</accession>
<dbReference type="Pfam" id="PF01409">
    <property type="entry name" value="tRNA-synt_2d"/>
    <property type="match status" value="1"/>
</dbReference>
<evidence type="ECO:0000256" key="4">
    <source>
        <dbReference type="ARBA" id="ARBA00022917"/>
    </source>
</evidence>